<evidence type="ECO:0008006" key="4">
    <source>
        <dbReference type="Google" id="ProtNLM"/>
    </source>
</evidence>
<dbReference type="Proteomes" id="UP001066276">
    <property type="component" value="Chromosome 6"/>
</dbReference>
<protein>
    <recommendedName>
        <fullName evidence="4">Secreted protein</fullName>
    </recommendedName>
</protein>
<dbReference type="EMBL" id="JANPWB010000010">
    <property type="protein sequence ID" value="KAJ1140290.1"/>
    <property type="molecule type" value="Genomic_DNA"/>
</dbReference>
<dbReference type="AlphaFoldDB" id="A0AAV7QMD7"/>
<evidence type="ECO:0000313" key="2">
    <source>
        <dbReference type="EMBL" id="KAJ1140290.1"/>
    </source>
</evidence>
<accession>A0AAV7QMD7</accession>
<gene>
    <name evidence="2" type="ORF">NDU88_006647</name>
</gene>
<keyword evidence="3" id="KW-1185">Reference proteome</keyword>
<reference evidence="2" key="1">
    <citation type="journal article" date="2022" name="bioRxiv">
        <title>Sequencing and chromosome-scale assembly of the giantPleurodeles waltlgenome.</title>
        <authorList>
            <person name="Brown T."/>
            <person name="Elewa A."/>
            <person name="Iarovenko S."/>
            <person name="Subramanian E."/>
            <person name="Araus A.J."/>
            <person name="Petzold A."/>
            <person name="Susuki M."/>
            <person name="Suzuki K.-i.T."/>
            <person name="Hayashi T."/>
            <person name="Toyoda A."/>
            <person name="Oliveira C."/>
            <person name="Osipova E."/>
            <person name="Leigh N.D."/>
            <person name="Simon A."/>
            <person name="Yun M.H."/>
        </authorList>
    </citation>
    <scope>NUCLEOTIDE SEQUENCE</scope>
    <source>
        <strain evidence="2">20211129_DDA</strain>
        <tissue evidence="2">Liver</tissue>
    </source>
</reference>
<name>A0AAV7QMD7_PLEWA</name>
<keyword evidence="1" id="KW-0732">Signal</keyword>
<evidence type="ECO:0000313" key="3">
    <source>
        <dbReference type="Proteomes" id="UP001066276"/>
    </source>
</evidence>
<sequence>MFLFQVLIVVFARLRALLHHLFRLASLHHRRSPRRQAGSRLRIRVICSSAILQWPPWARLLSRDPAGWQRGLPLAGAGHSWLPPPRESSVLGCWLFRLWPSVRVDSQWGSGVVVALQPAQAGSGLRLW</sequence>
<evidence type="ECO:0000256" key="1">
    <source>
        <dbReference type="SAM" id="SignalP"/>
    </source>
</evidence>
<feature type="signal peptide" evidence="1">
    <location>
        <begin position="1"/>
        <end position="16"/>
    </location>
</feature>
<organism evidence="2 3">
    <name type="scientific">Pleurodeles waltl</name>
    <name type="common">Iberian ribbed newt</name>
    <dbReference type="NCBI Taxonomy" id="8319"/>
    <lineage>
        <taxon>Eukaryota</taxon>
        <taxon>Metazoa</taxon>
        <taxon>Chordata</taxon>
        <taxon>Craniata</taxon>
        <taxon>Vertebrata</taxon>
        <taxon>Euteleostomi</taxon>
        <taxon>Amphibia</taxon>
        <taxon>Batrachia</taxon>
        <taxon>Caudata</taxon>
        <taxon>Salamandroidea</taxon>
        <taxon>Salamandridae</taxon>
        <taxon>Pleurodelinae</taxon>
        <taxon>Pleurodeles</taxon>
    </lineage>
</organism>
<feature type="chain" id="PRO_5043731404" description="Secreted protein" evidence="1">
    <location>
        <begin position="17"/>
        <end position="128"/>
    </location>
</feature>
<proteinExistence type="predicted"/>
<comment type="caution">
    <text evidence="2">The sequence shown here is derived from an EMBL/GenBank/DDBJ whole genome shotgun (WGS) entry which is preliminary data.</text>
</comment>